<feature type="region of interest" description="Disordered" evidence="1">
    <location>
        <begin position="57"/>
        <end position="225"/>
    </location>
</feature>
<dbReference type="InterPro" id="IPR036361">
    <property type="entry name" value="SAP_dom_sf"/>
</dbReference>
<dbReference type="InterPro" id="IPR035979">
    <property type="entry name" value="RBD_domain_sf"/>
</dbReference>
<organism evidence="4">
    <name type="scientific">Strongyloides stercoralis</name>
    <name type="common">Threadworm</name>
    <dbReference type="NCBI Taxonomy" id="6248"/>
    <lineage>
        <taxon>Eukaryota</taxon>
        <taxon>Metazoa</taxon>
        <taxon>Ecdysozoa</taxon>
        <taxon>Nematoda</taxon>
        <taxon>Chromadorea</taxon>
        <taxon>Rhabditida</taxon>
        <taxon>Tylenchina</taxon>
        <taxon>Panagrolaimomorpha</taxon>
        <taxon>Strongyloidoidea</taxon>
        <taxon>Strongyloididae</taxon>
        <taxon>Strongyloides</taxon>
    </lineage>
</organism>
<dbReference type="WBParaSite" id="SSTP_0000567100.1">
    <property type="protein sequence ID" value="SSTP_0000567100.1"/>
    <property type="gene ID" value="SSTP_0000567100"/>
</dbReference>
<feature type="compositionally biased region" description="Basic and acidic residues" evidence="1">
    <location>
        <begin position="122"/>
        <end position="144"/>
    </location>
</feature>
<dbReference type="Pfam" id="PF02037">
    <property type="entry name" value="SAP"/>
    <property type="match status" value="1"/>
</dbReference>
<evidence type="ECO:0000313" key="5">
    <source>
        <dbReference type="WBParaSite" id="TCONS_00003060.p1"/>
    </source>
</evidence>
<feature type="compositionally biased region" description="Basic and acidic residues" evidence="1">
    <location>
        <begin position="602"/>
        <end position="620"/>
    </location>
</feature>
<evidence type="ECO:0000256" key="1">
    <source>
        <dbReference type="SAM" id="MobiDB-lite"/>
    </source>
</evidence>
<dbReference type="SUPFAM" id="SSF54928">
    <property type="entry name" value="RNA-binding domain, RBD"/>
    <property type="match status" value="1"/>
</dbReference>
<dbReference type="GO" id="GO:0003723">
    <property type="term" value="F:RNA binding"/>
    <property type="evidence" value="ECO:0007669"/>
    <property type="project" value="InterPro"/>
</dbReference>
<dbReference type="Gene3D" id="3.30.70.330">
    <property type="match status" value="1"/>
</dbReference>
<feature type="compositionally biased region" description="Basic and acidic residues" evidence="1">
    <location>
        <begin position="413"/>
        <end position="434"/>
    </location>
</feature>
<evidence type="ECO:0000313" key="3">
    <source>
        <dbReference type="Proteomes" id="UP000035681"/>
    </source>
</evidence>
<protein>
    <submittedName>
        <fullName evidence="4 5">SAP domain-containing protein</fullName>
    </submittedName>
</protein>
<accession>A0A0K0E841</accession>
<dbReference type="AlphaFoldDB" id="A0A0K0E841"/>
<dbReference type="Pfam" id="PF00076">
    <property type="entry name" value="RRM_1"/>
    <property type="match status" value="1"/>
</dbReference>
<feature type="compositionally biased region" description="Basic and acidic residues" evidence="1">
    <location>
        <begin position="57"/>
        <end position="72"/>
    </location>
</feature>
<feature type="region of interest" description="Disordered" evidence="1">
    <location>
        <begin position="571"/>
        <end position="630"/>
    </location>
</feature>
<dbReference type="STRING" id="6248.A0A0K0E841"/>
<evidence type="ECO:0000259" key="2">
    <source>
        <dbReference type="PROSITE" id="PS50800"/>
    </source>
</evidence>
<evidence type="ECO:0000313" key="4">
    <source>
        <dbReference type="WBParaSite" id="SSTP_0000567100.1"/>
    </source>
</evidence>
<feature type="compositionally biased region" description="Basic and acidic residues" evidence="1">
    <location>
        <begin position="91"/>
        <end position="107"/>
    </location>
</feature>
<dbReference type="InterPro" id="IPR003034">
    <property type="entry name" value="SAP_dom"/>
</dbReference>
<reference evidence="4" key="1">
    <citation type="submission" date="2015-08" db="UniProtKB">
        <authorList>
            <consortium name="WormBaseParasite"/>
        </authorList>
    </citation>
    <scope>IDENTIFICATION</scope>
</reference>
<name>A0A0K0E841_STRER</name>
<feature type="region of interest" description="Disordered" evidence="1">
    <location>
        <begin position="405"/>
        <end position="461"/>
    </location>
</feature>
<dbReference type="Gene3D" id="1.10.720.30">
    <property type="entry name" value="SAP domain"/>
    <property type="match status" value="1"/>
</dbReference>
<dbReference type="SMART" id="SM00513">
    <property type="entry name" value="SAP"/>
    <property type="match status" value="1"/>
</dbReference>
<feature type="compositionally biased region" description="Polar residues" evidence="1">
    <location>
        <begin position="146"/>
        <end position="177"/>
    </location>
</feature>
<keyword evidence="3" id="KW-1185">Reference proteome</keyword>
<feature type="compositionally biased region" description="Basic and acidic residues" evidence="1">
    <location>
        <begin position="187"/>
        <end position="223"/>
    </location>
</feature>
<dbReference type="InterPro" id="IPR000504">
    <property type="entry name" value="RRM_dom"/>
</dbReference>
<feature type="compositionally biased region" description="Polar residues" evidence="1">
    <location>
        <begin position="76"/>
        <end position="90"/>
    </location>
</feature>
<dbReference type="SUPFAM" id="SSF68906">
    <property type="entry name" value="SAP domain"/>
    <property type="match status" value="1"/>
</dbReference>
<feature type="region of interest" description="Disordered" evidence="1">
    <location>
        <begin position="648"/>
        <end position="687"/>
    </location>
</feature>
<feature type="compositionally biased region" description="Basic and acidic residues" evidence="1">
    <location>
        <begin position="442"/>
        <end position="461"/>
    </location>
</feature>
<feature type="compositionally biased region" description="Basic and acidic residues" evidence="1">
    <location>
        <begin position="660"/>
        <end position="672"/>
    </location>
</feature>
<proteinExistence type="predicted"/>
<dbReference type="PROSITE" id="PS50800">
    <property type="entry name" value="SAP"/>
    <property type="match status" value="1"/>
</dbReference>
<dbReference type="InterPro" id="IPR012677">
    <property type="entry name" value="Nucleotide-bd_a/b_plait_sf"/>
</dbReference>
<sequence length="687" mass="77630">MTGEVNSTGHYYNGVAVDTMKVTELRSTLAQHGLSTKGVKKELCLRLVEYLETIQEEKEESHNGVENVKPEDDSNLEVNNSDSFQEPEAQTSKDDRKKVNEQEKLDESFIENGSKDNSVVENAKEETVEETESSKDKSESKEVSSQDTSITCTSKDISGTTEVMGSSGLENDSSVGSNVVPATEESVENKIEQSTDDKNGFEEKPKTEDDNDVTEAKEKEGKPEALSIESRITRVNVDKDNTDVSQDKPRAKKRERIVFESDFKGLYSNSGSETLESLTPSKKRLLENDTAEKEGNTIRYGLIIENLQRPWNNGTIKRKLETFGKIIGDSICANEKKTVCLVLFESEDTAIKAQKALDGTTTLPCSSQGLIVRKIDGTEYSSLKENINKENGFISKSNAITSSTKLNISMEQPIKKDNDRSKDIKKSLPKSEDHHHHHHQHKDNDKDNRTHTSSKVSDKNKESLINHRYAKLFPFETKNVIYINNLTRPFCALQLKSMLQVHNTMLEDHFHLMDKKSKCVAVYKNEEAATAISAVLAENKFPQDELGRILNSRIITFEEYLKKLLNSRIEDGPHIDTSSGGDHMISEGKAKRNSPSPRKRSPIQERKSHTRREDSFKREPYVAPSLPGMKVTDAKPSLAFAENSYKMPSAHDGWDVYNRNNDRFDDRRRRNDTGFNRSGQSYSRDRR</sequence>
<dbReference type="WBParaSite" id="TCONS_00003060.p1">
    <property type="protein sequence ID" value="TCONS_00003060.p1"/>
    <property type="gene ID" value="XLOC_002826"/>
</dbReference>
<feature type="domain" description="SAP" evidence="2">
    <location>
        <begin position="17"/>
        <end position="51"/>
    </location>
</feature>
<dbReference type="Proteomes" id="UP000035681">
    <property type="component" value="Unplaced"/>
</dbReference>
<feature type="compositionally biased region" description="Polar residues" evidence="1">
    <location>
        <begin position="673"/>
        <end position="687"/>
    </location>
</feature>